<proteinExistence type="predicted"/>
<feature type="signal peptide" evidence="1">
    <location>
        <begin position="1"/>
        <end position="24"/>
    </location>
</feature>
<organism evidence="3 4">
    <name type="scientific">Granulosicoccus antarcticus IMCC3135</name>
    <dbReference type="NCBI Taxonomy" id="1192854"/>
    <lineage>
        <taxon>Bacteria</taxon>
        <taxon>Pseudomonadati</taxon>
        <taxon>Pseudomonadota</taxon>
        <taxon>Gammaproteobacteria</taxon>
        <taxon>Chromatiales</taxon>
        <taxon>Granulosicoccaceae</taxon>
        <taxon>Granulosicoccus</taxon>
    </lineage>
</organism>
<dbReference type="Pfam" id="PF04069">
    <property type="entry name" value="OpuAC"/>
    <property type="match status" value="1"/>
</dbReference>
<dbReference type="CDD" id="cd13641">
    <property type="entry name" value="PBP2_HisX_like"/>
    <property type="match status" value="1"/>
</dbReference>
<evidence type="ECO:0000313" key="3">
    <source>
        <dbReference type="EMBL" id="ASJ72137.1"/>
    </source>
</evidence>
<dbReference type="AlphaFoldDB" id="A0A2Z2NWN2"/>
<evidence type="ECO:0000256" key="1">
    <source>
        <dbReference type="SAM" id="SignalP"/>
    </source>
</evidence>
<dbReference type="RefSeq" id="WP_088917478.1">
    <property type="nucleotide sequence ID" value="NZ_CP018632.1"/>
</dbReference>
<accession>A0A2Z2NWN2</accession>
<evidence type="ECO:0000313" key="4">
    <source>
        <dbReference type="Proteomes" id="UP000250079"/>
    </source>
</evidence>
<dbReference type="KEGG" id="gai:IMCC3135_10215"/>
<dbReference type="Gene3D" id="3.40.190.10">
    <property type="entry name" value="Periplasmic binding protein-like II"/>
    <property type="match status" value="1"/>
</dbReference>
<dbReference type="Gene3D" id="3.40.190.100">
    <property type="entry name" value="Glycine betaine-binding periplasmic protein, domain 2"/>
    <property type="match status" value="1"/>
</dbReference>
<keyword evidence="1" id="KW-0732">Signal</keyword>
<name>A0A2Z2NWN2_9GAMM</name>
<sequence length="333" mass="35942">MLRTRYLASAVVAAGLMAGQNANAAEECGDVTIASMNWASAELVAAIDKTILSEGYGCNAELIAGDTMPTFTSMNEKGEPDLAPELWVNAVREPLDAAVAEGKLIIAAEVLSDGGEEGWWIPKFVADAHPEIKTPADALARPDLFPAPEDESIGAVHNCPAGWNCQITTGNLFRAYGAEDKGFELVDTGSSAGLDGSIAKANEREEGWLGYYWSPTAILGRYDMVKLDMGEHDKEEWDTCTAVLDCEAPKVNGWAKSEVFSVVTKEFAEKAGVAMEYVGTRSWDNATVNTLLAWMVDNQATGEEAAQYFLENHEEIWSAWVSEEAMGKIKASL</sequence>
<feature type="chain" id="PRO_5016406323" description="ABC-type glycine betaine transport system substrate-binding domain-containing protein" evidence="1">
    <location>
        <begin position="25"/>
        <end position="333"/>
    </location>
</feature>
<evidence type="ECO:0000259" key="2">
    <source>
        <dbReference type="Pfam" id="PF04069"/>
    </source>
</evidence>
<keyword evidence="4" id="KW-1185">Reference proteome</keyword>
<protein>
    <recommendedName>
        <fullName evidence="2">ABC-type glycine betaine transport system substrate-binding domain-containing protein</fullName>
    </recommendedName>
</protein>
<dbReference type="Proteomes" id="UP000250079">
    <property type="component" value="Chromosome"/>
</dbReference>
<dbReference type="GO" id="GO:0043190">
    <property type="term" value="C:ATP-binding cassette (ABC) transporter complex"/>
    <property type="evidence" value="ECO:0007669"/>
    <property type="project" value="InterPro"/>
</dbReference>
<dbReference type="GO" id="GO:0022857">
    <property type="term" value="F:transmembrane transporter activity"/>
    <property type="evidence" value="ECO:0007669"/>
    <property type="project" value="InterPro"/>
</dbReference>
<dbReference type="InterPro" id="IPR007210">
    <property type="entry name" value="ABC_Gly_betaine_transp_sub-bd"/>
</dbReference>
<dbReference type="SUPFAM" id="SSF53850">
    <property type="entry name" value="Periplasmic binding protein-like II"/>
    <property type="match status" value="1"/>
</dbReference>
<dbReference type="EMBL" id="CP018632">
    <property type="protein sequence ID" value="ASJ72137.1"/>
    <property type="molecule type" value="Genomic_DNA"/>
</dbReference>
<feature type="domain" description="ABC-type glycine betaine transport system substrate-binding" evidence="2">
    <location>
        <begin position="30"/>
        <end position="312"/>
    </location>
</feature>
<gene>
    <name evidence="3" type="ORF">IMCC3135_10215</name>
</gene>
<dbReference type="OrthoDB" id="9786266at2"/>
<reference evidence="3 4" key="1">
    <citation type="submission" date="2016-12" db="EMBL/GenBank/DDBJ databases">
        <authorList>
            <person name="Song W.-J."/>
            <person name="Kurnit D.M."/>
        </authorList>
    </citation>
    <scope>NUCLEOTIDE SEQUENCE [LARGE SCALE GENOMIC DNA]</scope>
    <source>
        <strain evidence="3 4">IMCC3135</strain>
    </source>
</reference>